<dbReference type="Proteomes" id="UP000005709">
    <property type="component" value="Unassembled WGS sequence"/>
</dbReference>
<evidence type="ECO:0000313" key="1">
    <source>
        <dbReference type="EMBL" id="EEV18284.1"/>
    </source>
</evidence>
<organism evidence="1 2">
    <name type="scientific">Campylobacter gracilis RM3268</name>
    <dbReference type="NCBI Taxonomy" id="553220"/>
    <lineage>
        <taxon>Bacteria</taxon>
        <taxon>Pseudomonadati</taxon>
        <taxon>Campylobacterota</taxon>
        <taxon>Epsilonproteobacteria</taxon>
        <taxon>Campylobacterales</taxon>
        <taxon>Campylobacteraceae</taxon>
        <taxon>Campylobacter</taxon>
    </lineage>
</organism>
<comment type="caution">
    <text evidence="1">The sequence shown here is derived from an EMBL/GenBank/DDBJ whole genome shotgun (WGS) entry which is preliminary data.</text>
</comment>
<dbReference type="EMBL" id="ACYG01000019">
    <property type="protein sequence ID" value="EEV18284.1"/>
    <property type="molecule type" value="Genomic_DNA"/>
</dbReference>
<dbReference type="AlphaFoldDB" id="C8PGP6"/>
<keyword evidence="2" id="KW-1185">Reference proteome</keyword>
<proteinExistence type="predicted"/>
<name>C8PGP6_9BACT</name>
<accession>C8PGP6</accession>
<protein>
    <submittedName>
        <fullName evidence="1">Uncharacterized protein</fullName>
    </submittedName>
</protein>
<gene>
    <name evidence="1" type="ORF">CAMGR0001_1041</name>
</gene>
<evidence type="ECO:0000313" key="2">
    <source>
        <dbReference type="Proteomes" id="UP000005709"/>
    </source>
</evidence>
<sequence>MLSPKGYRAVRHCRLFRPLNFTFLRAFCALAPDKIYMGGI</sequence>
<reference evidence="1 2" key="1">
    <citation type="submission" date="2009-07" db="EMBL/GenBank/DDBJ databases">
        <authorList>
            <person name="Madupu R."/>
            <person name="Sebastian Y."/>
            <person name="Durkin A.S."/>
            <person name="Torralba M."/>
            <person name="Methe B."/>
            <person name="Sutton G.G."/>
            <person name="Strausberg R.L."/>
            <person name="Nelson K.E."/>
        </authorList>
    </citation>
    <scope>NUCLEOTIDE SEQUENCE [LARGE SCALE GENOMIC DNA]</scope>
    <source>
        <strain evidence="1 2">RM3268</strain>
    </source>
</reference>